<keyword evidence="15" id="KW-1185">Reference proteome</keyword>
<feature type="domain" description="Adenosine/AMP deaminase N-terminal" evidence="13">
    <location>
        <begin position="13"/>
        <end position="106"/>
    </location>
</feature>
<dbReference type="GO" id="GO:0046103">
    <property type="term" value="P:inosine biosynthetic process"/>
    <property type="evidence" value="ECO:0007669"/>
    <property type="project" value="TreeGrafter"/>
</dbReference>
<evidence type="ECO:0000256" key="1">
    <source>
        <dbReference type="ARBA" id="ARBA00001947"/>
    </source>
</evidence>
<dbReference type="AlphaFoldDB" id="A0AAV7ISN6"/>
<keyword evidence="9" id="KW-0378">Hydrolase</keyword>
<dbReference type="InterPro" id="IPR001365">
    <property type="entry name" value="A_deaminase_dom"/>
</dbReference>
<keyword evidence="6" id="KW-0964">Secreted</keyword>
<dbReference type="InterPro" id="IPR013659">
    <property type="entry name" value="A_deaminase_N"/>
</dbReference>
<dbReference type="Proteomes" id="UP000826195">
    <property type="component" value="Unassembled WGS sequence"/>
</dbReference>
<comment type="caution">
    <text evidence="14">The sequence shown here is derived from an EMBL/GenBank/DDBJ whole genome shotgun (WGS) entry which is preliminary data.</text>
</comment>
<dbReference type="GO" id="GO:0046872">
    <property type="term" value="F:metal ion binding"/>
    <property type="evidence" value="ECO:0007669"/>
    <property type="project" value="UniProtKB-KW"/>
</dbReference>
<evidence type="ECO:0000256" key="4">
    <source>
        <dbReference type="ARBA" id="ARBA00012784"/>
    </source>
</evidence>
<dbReference type="FunFam" id="3.20.20.140:FF:000017">
    <property type="entry name" value="Adenosine deaminase 2"/>
    <property type="match status" value="1"/>
</dbReference>
<evidence type="ECO:0000259" key="13">
    <source>
        <dbReference type="Pfam" id="PF08451"/>
    </source>
</evidence>
<comment type="cofactor">
    <cofactor evidence="1">
        <name>Zn(2+)</name>
        <dbReference type="ChEBI" id="CHEBI:29105"/>
    </cofactor>
</comment>
<dbReference type="InterPro" id="IPR032466">
    <property type="entry name" value="Metal_Hydrolase"/>
</dbReference>
<evidence type="ECO:0000256" key="9">
    <source>
        <dbReference type="ARBA" id="ARBA00022801"/>
    </source>
</evidence>
<evidence type="ECO:0000256" key="11">
    <source>
        <dbReference type="SAM" id="SignalP"/>
    </source>
</evidence>
<feature type="signal peptide" evidence="11">
    <location>
        <begin position="1"/>
        <end position="25"/>
    </location>
</feature>
<proteinExistence type="inferred from homology"/>
<comment type="similarity">
    <text evidence="3">Belongs to the metallo-dependent hydrolases superfamily. Adenosine and AMP deaminases family. ADGF subfamily.</text>
</comment>
<dbReference type="InterPro" id="IPR006331">
    <property type="entry name" value="ADGF"/>
</dbReference>
<evidence type="ECO:0000256" key="6">
    <source>
        <dbReference type="ARBA" id="ARBA00022525"/>
    </source>
</evidence>
<accession>A0AAV7ISN6</accession>
<evidence type="ECO:0000256" key="8">
    <source>
        <dbReference type="ARBA" id="ARBA00022729"/>
    </source>
</evidence>
<feature type="chain" id="PRO_5043473740" description="Adenosine deaminase" evidence="11">
    <location>
        <begin position="26"/>
        <end position="505"/>
    </location>
</feature>
<dbReference type="Pfam" id="PF08451">
    <property type="entry name" value="A_deaminase_N"/>
    <property type="match status" value="1"/>
</dbReference>
<dbReference type="GO" id="GO:0006154">
    <property type="term" value="P:adenosine catabolic process"/>
    <property type="evidence" value="ECO:0007669"/>
    <property type="project" value="InterPro"/>
</dbReference>
<dbReference type="Gene3D" id="3.20.20.140">
    <property type="entry name" value="Metal-dependent hydrolases"/>
    <property type="match status" value="1"/>
</dbReference>
<dbReference type="Pfam" id="PF00962">
    <property type="entry name" value="A_deaminase"/>
    <property type="match status" value="1"/>
</dbReference>
<dbReference type="EMBL" id="JAHXZJ010000747">
    <property type="protein sequence ID" value="KAH0557346.1"/>
    <property type="molecule type" value="Genomic_DNA"/>
</dbReference>
<dbReference type="InterPro" id="IPR006330">
    <property type="entry name" value="Ado/ade_deaminase"/>
</dbReference>
<dbReference type="GO" id="GO:0005615">
    <property type="term" value="C:extracellular space"/>
    <property type="evidence" value="ECO:0007669"/>
    <property type="project" value="InterPro"/>
</dbReference>
<gene>
    <name evidence="14" type="ORF">KQX54_004430</name>
</gene>
<dbReference type="PANTHER" id="PTHR11409">
    <property type="entry name" value="ADENOSINE DEAMINASE"/>
    <property type="match status" value="1"/>
</dbReference>
<evidence type="ECO:0000256" key="2">
    <source>
        <dbReference type="ARBA" id="ARBA00004613"/>
    </source>
</evidence>
<evidence type="ECO:0000256" key="3">
    <source>
        <dbReference type="ARBA" id="ARBA00006083"/>
    </source>
</evidence>
<evidence type="ECO:0000256" key="5">
    <source>
        <dbReference type="ARBA" id="ARBA00018099"/>
    </source>
</evidence>
<name>A0AAV7ISN6_COTGL</name>
<dbReference type="EC" id="3.5.4.4" evidence="4"/>
<comment type="catalytic activity">
    <reaction evidence="10">
        <text>adenosine + H2O + H(+) = inosine + NH4(+)</text>
        <dbReference type="Rhea" id="RHEA:24408"/>
        <dbReference type="ChEBI" id="CHEBI:15377"/>
        <dbReference type="ChEBI" id="CHEBI:15378"/>
        <dbReference type="ChEBI" id="CHEBI:16335"/>
        <dbReference type="ChEBI" id="CHEBI:17596"/>
        <dbReference type="ChEBI" id="CHEBI:28938"/>
        <dbReference type="EC" id="3.5.4.4"/>
    </reaction>
</comment>
<evidence type="ECO:0000313" key="14">
    <source>
        <dbReference type="EMBL" id="KAH0557346.1"/>
    </source>
</evidence>
<dbReference type="SUPFAM" id="SSF51556">
    <property type="entry name" value="Metallo-dependent hydrolases"/>
    <property type="match status" value="1"/>
</dbReference>
<protein>
    <recommendedName>
        <fullName evidence="5">Adenosine deaminase</fullName>
        <ecNumber evidence="4">3.5.4.4</ecNumber>
    </recommendedName>
</protein>
<keyword evidence="7" id="KW-0479">Metal-binding</keyword>
<evidence type="ECO:0000256" key="10">
    <source>
        <dbReference type="ARBA" id="ARBA00047764"/>
    </source>
</evidence>
<evidence type="ECO:0000313" key="15">
    <source>
        <dbReference type="Proteomes" id="UP000826195"/>
    </source>
</evidence>
<keyword evidence="8 11" id="KW-0732">Signal</keyword>
<sequence>MVWFTFKVQIILLLACPMIIPSTNAEFDSMEFWRKRNNLIDEEKSLAFGGKTPFYSESEIRANDILMKHKSSEINEAFFNSSEFAPSRNFMSVRKSIEDSNVFKIIRKMPKGAVLNVHASALVSAKWVYENVTFRDNVYICIRPEKLLLRIFDKPSNDCNWQLLSDLRNANETARTQINSRILRQLTLGTEGQAESYSSEDDLWAKFKKVFDLRVPLLRYKPLFEDYLYQGLKELYDDNVFFLEVRTPLLEMYDLDGKTYDEKESTEVYINVTNRFMRDHPDFMGVKIIYSIYRKMISSNLTETIKKIIQLQQIYPNVIAGIDLIGQEDLGYPLRNWISVLEPFINKTDFYFHAGETNWYGLESDENLFDAVLLNSKRIGHGYAIVKHPKIMELIKQKRMAVEVCPIANQVLALITDLRNHPASILFAQNFSIVISSNDPGVWGATALSYDFYEAFMGLMSNHSDIRALKQLAINSIHFSSMNQGQKARAVEIWVQKWKDFVDMV</sequence>
<feature type="domain" description="Adenosine deaminase" evidence="12">
    <location>
        <begin position="198"/>
        <end position="490"/>
    </location>
</feature>
<dbReference type="PANTHER" id="PTHR11409:SF39">
    <property type="entry name" value="ADENOSINE DEAMINASE 2"/>
    <property type="match status" value="1"/>
</dbReference>
<evidence type="ECO:0000256" key="7">
    <source>
        <dbReference type="ARBA" id="ARBA00022723"/>
    </source>
</evidence>
<evidence type="ECO:0000259" key="12">
    <source>
        <dbReference type="Pfam" id="PF00962"/>
    </source>
</evidence>
<comment type="subcellular location">
    <subcellularLocation>
        <location evidence="2">Secreted</location>
    </subcellularLocation>
</comment>
<organism evidence="14 15">
    <name type="scientific">Cotesia glomerata</name>
    <name type="common">Lepidopteran parasitic wasp</name>
    <name type="synonym">Apanteles glomeratus</name>
    <dbReference type="NCBI Taxonomy" id="32391"/>
    <lineage>
        <taxon>Eukaryota</taxon>
        <taxon>Metazoa</taxon>
        <taxon>Ecdysozoa</taxon>
        <taxon>Arthropoda</taxon>
        <taxon>Hexapoda</taxon>
        <taxon>Insecta</taxon>
        <taxon>Pterygota</taxon>
        <taxon>Neoptera</taxon>
        <taxon>Endopterygota</taxon>
        <taxon>Hymenoptera</taxon>
        <taxon>Apocrita</taxon>
        <taxon>Ichneumonoidea</taxon>
        <taxon>Braconidae</taxon>
        <taxon>Microgastrinae</taxon>
        <taxon>Cotesia</taxon>
    </lineage>
</organism>
<dbReference type="GO" id="GO:0004000">
    <property type="term" value="F:adenosine deaminase activity"/>
    <property type="evidence" value="ECO:0007669"/>
    <property type="project" value="InterPro"/>
</dbReference>
<reference evidence="14 15" key="1">
    <citation type="journal article" date="2021" name="J. Hered.">
        <title>A chromosome-level genome assembly of the parasitoid wasp, Cotesia glomerata (Hymenoptera: Braconidae).</title>
        <authorList>
            <person name="Pinto B.J."/>
            <person name="Weis J.J."/>
            <person name="Gamble T."/>
            <person name="Ode P.J."/>
            <person name="Paul R."/>
            <person name="Zaspel J.M."/>
        </authorList>
    </citation>
    <scope>NUCLEOTIDE SEQUENCE [LARGE SCALE GENOMIC DNA]</scope>
    <source>
        <strain evidence="14">CgM1</strain>
    </source>
</reference>
<dbReference type="NCBIfam" id="TIGR01431">
    <property type="entry name" value="adm_rel"/>
    <property type="match status" value="1"/>
</dbReference>